<accession>A0A6S6LWC1</accession>
<dbReference type="EMBL" id="AP023213">
    <property type="protein sequence ID" value="BCG45953.1"/>
    <property type="molecule type" value="Genomic_DNA"/>
</dbReference>
<evidence type="ECO:0000313" key="3">
    <source>
        <dbReference type="Proteomes" id="UP000515472"/>
    </source>
</evidence>
<protein>
    <submittedName>
        <fullName evidence="2">Rubrerythrin</fullName>
    </submittedName>
</protein>
<feature type="coiled-coil region" evidence="1">
    <location>
        <begin position="77"/>
        <end position="121"/>
    </location>
</feature>
<gene>
    <name evidence="2" type="ORF">GEOBRER4_n0728</name>
</gene>
<keyword evidence="3" id="KW-1185">Reference proteome</keyword>
<reference evidence="2 3" key="1">
    <citation type="submission" date="2020-06" db="EMBL/GenBank/DDBJ databases">
        <title>Interaction of electrochemicaly active bacteria, Geobacter bremensis R4 on different carbon anode.</title>
        <authorList>
            <person name="Meng L."/>
            <person name="Yoshida N."/>
        </authorList>
    </citation>
    <scope>NUCLEOTIDE SEQUENCE [LARGE SCALE GENOMIC DNA]</scope>
    <source>
        <strain evidence="2 3">R4</strain>
    </source>
</reference>
<dbReference type="AlphaFoldDB" id="A0A6S6LWC1"/>
<keyword evidence="1" id="KW-0175">Coiled coil</keyword>
<organism evidence="2 3">
    <name type="scientific">Citrifermentans bremense</name>
    <dbReference type="NCBI Taxonomy" id="60035"/>
    <lineage>
        <taxon>Bacteria</taxon>
        <taxon>Pseudomonadati</taxon>
        <taxon>Thermodesulfobacteriota</taxon>
        <taxon>Desulfuromonadia</taxon>
        <taxon>Geobacterales</taxon>
        <taxon>Geobacteraceae</taxon>
        <taxon>Citrifermentans</taxon>
    </lineage>
</organism>
<name>A0A6S6LWC1_9BACT</name>
<proteinExistence type="predicted"/>
<sequence>MPFSIDAGMVEVLGVCEKAEFACAELYHLFADLFKDDREIFYLWLRTALEEENRARLFALMAKLRHDNIIASVVLEMEQAEDTLQHIRGLMAELKEKPPTLREALQTGMELETRLDRLMRQNVVKFADETYEKSFLAITNSKRLELLQEACQRLAVA</sequence>
<dbReference type="Proteomes" id="UP000515472">
    <property type="component" value="Chromosome"/>
</dbReference>
<evidence type="ECO:0000256" key="1">
    <source>
        <dbReference type="SAM" id="Coils"/>
    </source>
</evidence>
<dbReference type="KEGG" id="gbn:GEOBRER4_07030"/>
<evidence type="ECO:0000313" key="2">
    <source>
        <dbReference type="EMBL" id="BCG45953.1"/>
    </source>
</evidence>
<dbReference type="RefSeq" id="WP_185244255.1">
    <property type="nucleotide sequence ID" value="NZ_AP023213.1"/>
</dbReference>